<proteinExistence type="predicted"/>
<dbReference type="Proteomes" id="UP000320231">
    <property type="component" value="Chromosome"/>
</dbReference>
<dbReference type="EMBL" id="AP019514">
    <property type="protein sequence ID" value="BBI64596.1"/>
    <property type="molecule type" value="Genomic_DNA"/>
</dbReference>
<protein>
    <submittedName>
        <fullName evidence="2">Uncharacterized protein</fullName>
    </submittedName>
</protein>
<evidence type="ECO:0000313" key="2">
    <source>
        <dbReference type="EMBL" id="BBI64596.1"/>
    </source>
</evidence>
<name>A0A455UE82_9GAMM</name>
<organism evidence="2 3">
    <name type="scientific">Vreelandella sulfidaeris</name>
    <dbReference type="NCBI Taxonomy" id="115553"/>
    <lineage>
        <taxon>Bacteria</taxon>
        <taxon>Pseudomonadati</taxon>
        <taxon>Pseudomonadota</taxon>
        <taxon>Gammaproteobacteria</taxon>
        <taxon>Oceanospirillales</taxon>
        <taxon>Halomonadaceae</taxon>
        <taxon>Vreelandella</taxon>
    </lineage>
</organism>
<sequence>MNRVLSNISIKTSLTLFGNFSLLIIIIAFLGYRADEEGSSSLSEVDRGADQMRSVNRGQLSIANAQLFI</sequence>
<reference evidence="2 3" key="1">
    <citation type="journal article" date="2019" name="Microbiol. Resour. Announc.">
        <title>Complete Genome Sequence of Halomonas sulfidaeris Strain Esulfide1 Isolated from a Metal Sulfide Rock at a Depth of 2,200 Meters, Obtained Using Nanopore Sequencing.</title>
        <authorList>
            <person name="Saito M."/>
            <person name="Nishigata A."/>
            <person name="Galipon J."/>
            <person name="Arakawa K."/>
        </authorList>
    </citation>
    <scope>NUCLEOTIDE SEQUENCE [LARGE SCALE GENOMIC DNA]</scope>
    <source>
        <strain evidence="2 3">ATCC BAA-803</strain>
    </source>
</reference>
<dbReference type="AlphaFoldDB" id="A0A455UE82"/>
<feature type="transmembrane region" description="Helical" evidence="1">
    <location>
        <begin position="12"/>
        <end position="32"/>
    </location>
</feature>
<accession>A0A455UE82</accession>
<keyword evidence="1" id="KW-0472">Membrane</keyword>
<gene>
    <name evidence="2" type="ORF">HSBAA_59020</name>
</gene>
<keyword evidence="1" id="KW-1133">Transmembrane helix</keyword>
<evidence type="ECO:0000256" key="1">
    <source>
        <dbReference type="SAM" id="Phobius"/>
    </source>
</evidence>
<keyword evidence="1" id="KW-0812">Transmembrane</keyword>
<dbReference type="KEGG" id="hsr:HSBAA_59020"/>
<evidence type="ECO:0000313" key="3">
    <source>
        <dbReference type="Proteomes" id="UP000320231"/>
    </source>
</evidence>